<proteinExistence type="predicted"/>
<dbReference type="Proteomes" id="UP000199109">
    <property type="component" value="Unassembled WGS sequence"/>
</dbReference>
<dbReference type="RefSeq" id="WP_175455319.1">
    <property type="nucleotide sequence ID" value="NZ_FNAO01000005.1"/>
</dbReference>
<dbReference type="AlphaFoldDB" id="A0A1G7D9L5"/>
<accession>A0A1G7D9L5</accession>
<protein>
    <submittedName>
        <fullName evidence="1">Uncharacterized protein</fullName>
    </submittedName>
</protein>
<gene>
    <name evidence="1" type="ORF">SAMN05421636_105207</name>
</gene>
<evidence type="ECO:0000313" key="1">
    <source>
        <dbReference type="EMBL" id="SDE47596.1"/>
    </source>
</evidence>
<organism evidence="1 2">
    <name type="scientific">Pricia antarctica</name>
    <dbReference type="NCBI Taxonomy" id="641691"/>
    <lineage>
        <taxon>Bacteria</taxon>
        <taxon>Pseudomonadati</taxon>
        <taxon>Bacteroidota</taxon>
        <taxon>Flavobacteriia</taxon>
        <taxon>Flavobacteriales</taxon>
        <taxon>Flavobacteriaceae</taxon>
        <taxon>Pricia</taxon>
    </lineage>
</organism>
<name>A0A1G7D9L5_9FLAO</name>
<dbReference type="STRING" id="641691.SAMN05421636_105207"/>
<evidence type="ECO:0000313" key="2">
    <source>
        <dbReference type="Proteomes" id="UP000199109"/>
    </source>
</evidence>
<keyword evidence="2" id="KW-1185">Reference proteome</keyword>
<dbReference type="EMBL" id="FNAO01000005">
    <property type="protein sequence ID" value="SDE47596.1"/>
    <property type="molecule type" value="Genomic_DNA"/>
</dbReference>
<sequence length="45" mass="5018">MPQHVIVGFMSAFGRKSLDGCSYKISFKRRDAAKDVLDDATILDN</sequence>
<reference evidence="1 2" key="1">
    <citation type="submission" date="2016-10" db="EMBL/GenBank/DDBJ databases">
        <authorList>
            <person name="de Groot N.N."/>
        </authorList>
    </citation>
    <scope>NUCLEOTIDE SEQUENCE [LARGE SCALE GENOMIC DNA]</scope>
    <source>
        <strain evidence="1 2">DSM 23421</strain>
    </source>
</reference>